<evidence type="ECO:0000256" key="1">
    <source>
        <dbReference type="SAM" id="MobiDB-lite"/>
    </source>
</evidence>
<feature type="compositionally biased region" description="Basic and acidic residues" evidence="1">
    <location>
        <begin position="59"/>
        <end position="75"/>
    </location>
</feature>
<reference evidence="2 3" key="1">
    <citation type="journal article" date="2013" name="Nature">
        <title>Insights into bilaterian evolution from three spiralian genomes.</title>
        <authorList>
            <person name="Simakov O."/>
            <person name="Marletaz F."/>
            <person name="Cho S.J."/>
            <person name="Edsinger-Gonzales E."/>
            <person name="Havlak P."/>
            <person name="Hellsten U."/>
            <person name="Kuo D.H."/>
            <person name="Larsson T."/>
            <person name="Lv J."/>
            <person name="Arendt D."/>
            <person name="Savage R."/>
            <person name="Osoegawa K."/>
            <person name="de Jong P."/>
            <person name="Grimwood J."/>
            <person name="Chapman J.A."/>
            <person name="Shapiro H."/>
            <person name="Aerts A."/>
            <person name="Otillar R.P."/>
            <person name="Terry A.Y."/>
            <person name="Boore J.L."/>
            <person name="Grigoriev I.V."/>
            <person name="Lindberg D.R."/>
            <person name="Seaver E.C."/>
            <person name="Weisblat D.A."/>
            <person name="Putnam N.H."/>
            <person name="Rokhsar D.S."/>
        </authorList>
    </citation>
    <scope>NUCLEOTIDE SEQUENCE [LARGE SCALE GENOMIC DNA]</scope>
</reference>
<dbReference type="KEGG" id="lgi:LOTGIDRAFT_232185"/>
<sequence>MLKNTITSNISLFALGVQRITLRWKNDEVRMARILQKMYLKQNNTKKRFKPQFDFVPRHESVTGDSKTESRKRVESNGQQRRARQVGKVLYDYLVQIINTGELDPYLSANNVEITGVKVEPDFTSMNVYWSATGTQKDEEIEMILRKNQGKLRHVLTSYHLISFVPCINFVKDKSVSNVRRVEEILKSIDFGPNFTPTTVPLDIVQHQYSIEPPQSIKDKIEHAKMAFHEKDLLSGIYDTQQNLVSESDNKPTDENVARSKNDIYGVQQDEIMTNLIIKKSKERTRSVIKNPDFSNQISPNLSTCASKQYNQLALKLKKPKVEKAKKILRQMEHDYIFEKFKMVKEKDEEYELEIEQIEEEEDEELFNEKWKMVQDKEDDKVDIDEYETYNNDK</sequence>
<evidence type="ECO:0000313" key="3">
    <source>
        <dbReference type="Proteomes" id="UP000030746"/>
    </source>
</evidence>
<dbReference type="InterPro" id="IPR039212">
    <property type="entry name" value="RBFA_mitochondrial"/>
</dbReference>
<feature type="region of interest" description="Disordered" evidence="1">
    <location>
        <begin position="59"/>
        <end position="80"/>
    </location>
</feature>
<dbReference type="InterPro" id="IPR015946">
    <property type="entry name" value="KH_dom-like_a/b"/>
</dbReference>
<proteinExistence type="predicted"/>
<accession>V4ADY6</accession>
<dbReference type="AlphaFoldDB" id="V4ADY6"/>
<evidence type="ECO:0008006" key="4">
    <source>
        <dbReference type="Google" id="ProtNLM"/>
    </source>
</evidence>
<organism evidence="2 3">
    <name type="scientific">Lottia gigantea</name>
    <name type="common">Giant owl limpet</name>
    <dbReference type="NCBI Taxonomy" id="225164"/>
    <lineage>
        <taxon>Eukaryota</taxon>
        <taxon>Metazoa</taxon>
        <taxon>Spiralia</taxon>
        <taxon>Lophotrochozoa</taxon>
        <taxon>Mollusca</taxon>
        <taxon>Gastropoda</taxon>
        <taxon>Patellogastropoda</taxon>
        <taxon>Lottioidea</taxon>
        <taxon>Lottiidae</taxon>
        <taxon>Lottia</taxon>
    </lineage>
</organism>
<dbReference type="PANTHER" id="PTHR14725">
    <property type="entry name" value="RIBOSOME-BINDING FACTOR A, MITOCHONDRIAL-RELATED"/>
    <property type="match status" value="1"/>
</dbReference>
<gene>
    <name evidence="2" type="ORF">LOTGIDRAFT_232185</name>
</gene>
<evidence type="ECO:0000313" key="2">
    <source>
        <dbReference type="EMBL" id="ESO95077.1"/>
    </source>
</evidence>
<dbReference type="Pfam" id="PF02033">
    <property type="entry name" value="RBFA"/>
    <property type="match status" value="1"/>
</dbReference>
<dbReference type="OrthoDB" id="418445at2759"/>
<dbReference type="InterPro" id="IPR023799">
    <property type="entry name" value="RbfA_dom_sf"/>
</dbReference>
<keyword evidence="3" id="KW-1185">Reference proteome</keyword>
<dbReference type="CTD" id="20248831"/>
<dbReference type="RefSeq" id="XP_009054271.1">
    <property type="nucleotide sequence ID" value="XM_009056023.1"/>
</dbReference>
<dbReference type="Gene3D" id="3.30.300.20">
    <property type="match status" value="1"/>
</dbReference>
<name>V4ADY6_LOTGI</name>
<dbReference type="InterPro" id="IPR000238">
    <property type="entry name" value="RbfA"/>
</dbReference>
<dbReference type="OMA" id="CINVYWL"/>
<dbReference type="GeneID" id="20248831"/>
<dbReference type="GO" id="GO:0006364">
    <property type="term" value="P:rRNA processing"/>
    <property type="evidence" value="ECO:0007669"/>
    <property type="project" value="InterPro"/>
</dbReference>
<dbReference type="SUPFAM" id="SSF89919">
    <property type="entry name" value="Ribosome-binding factor A, RbfA"/>
    <property type="match status" value="1"/>
</dbReference>
<protein>
    <recommendedName>
        <fullName evidence="4">Ribosome-binding factor A, mitochondrial</fullName>
    </recommendedName>
</protein>
<dbReference type="Proteomes" id="UP000030746">
    <property type="component" value="Unassembled WGS sequence"/>
</dbReference>
<dbReference type="EMBL" id="KB201701">
    <property type="protein sequence ID" value="ESO95077.1"/>
    <property type="molecule type" value="Genomic_DNA"/>
</dbReference>
<dbReference type="STRING" id="225164.V4ADY6"/>
<dbReference type="PANTHER" id="PTHR14725:SF0">
    <property type="entry name" value="RIBOSOME-BINDING FACTOR A, MITOCHONDRIAL-RELATED"/>
    <property type="match status" value="1"/>
</dbReference>
<dbReference type="HOGENOM" id="CLU_066501_0_0_1"/>